<dbReference type="GO" id="GO:0006351">
    <property type="term" value="P:DNA-templated transcription"/>
    <property type="evidence" value="ECO:0007669"/>
    <property type="project" value="TreeGrafter"/>
</dbReference>
<feature type="domain" description="Transcriptional repressor PaaX-like C-terminal" evidence="1">
    <location>
        <begin position="174"/>
        <end position="243"/>
    </location>
</feature>
<dbReference type="PANTHER" id="PTHR30319:SF1">
    <property type="entry name" value="TRANSCRIPTIONAL REPRESSOR PAAX"/>
    <property type="match status" value="1"/>
</dbReference>
<dbReference type="InterPro" id="IPR013225">
    <property type="entry name" value="PaaX_C"/>
</dbReference>
<dbReference type="AlphaFoldDB" id="A0A0G0FWU5"/>
<dbReference type="EMBL" id="LBSM01000006">
    <property type="protein sequence ID" value="KKQ18325.1"/>
    <property type="molecule type" value="Genomic_DNA"/>
</dbReference>
<sequence length="245" mass="29546">MKNTSLAYKLLIFIGFCLAESRYVFSYRTVCQSLKHIDNINCQITTLRKEFSLLRKNGLIEFKTRYRKPIPVLTQNGKLAIKTHLPFKQYGTWDQRWRMVIFDIPETERKYRWALRDKLYQLGFGQIQKSSYISPYPLLGQVNRFSSEMGIRQYLRLMEIDKIDDEKKLVEKTWKLETINEQYGQFIQKYQKLKKKDFWPLIAKNLEFEFSEIYENDPHLPEKFLPKNWLGVEAYKTFKEISNSY</sequence>
<evidence type="ECO:0000313" key="3">
    <source>
        <dbReference type="EMBL" id="KKQ18325.1"/>
    </source>
</evidence>
<feature type="domain" description="Transcriptional repressor PaaX-like central Cas2-like" evidence="2">
    <location>
        <begin position="92"/>
        <end position="164"/>
    </location>
</feature>
<dbReference type="Pfam" id="PF20803">
    <property type="entry name" value="PaaX_M"/>
    <property type="match status" value="1"/>
</dbReference>
<evidence type="ECO:0000259" key="1">
    <source>
        <dbReference type="Pfam" id="PF08223"/>
    </source>
</evidence>
<dbReference type="Gene3D" id="3.30.70.2650">
    <property type="match status" value="1"/>
</dbReference>
<dbReference type="Pfam" id="PF08223">
    <property type="entry name" value="PaaX_C"/>
    <property type="match status" value="1"/>
</dbReference>
<accession>A0A0G0FWU5</accession>
<dbReference type="Proteomes" id="UP000034508">
    <property type="component" value="Unassembled WGS sequence"/>
</dbReference>
<name>A0A0G0FWU5_9BACT</name>
<reference evidence="3 4" key="1">
    <citation type="journal article" date="2015" name="Nature">
        <title>rRNA introns, odd ribosomes, and small enigmatic genomes across a large radiation of phyla.</title>
        <authorList>
            <person name="Brown C.T."/>
            <person name="Hug L.A."/>
            <person name="Thomas B.C."/>
            <person name="Sharon I."/>
            <person name="Castelle C.J."/>
            <person name="Singh A."/>
            <person name="Wilkins M.J."/>
            <person name="Williams K.H."/>
            <person name="Banfield J.F."/>
        </authorList>
    </citation>
    <scope>NUCLEOTIDE SEQUENCE [LARGE SCALE GENOMIC DNA]</scope>
</reference>
<proteinExistence type="predicted"/>
<organism evidence="3 4">
    <name type="scientific">Berkelbacteria bacterium GW2011_GWA1_36_9</name>
    <dbReference type="NCBI Taxonomy" id="1618331"/>
    <lineage>
        <taxon>Bacteria</taxon>
        <taxon>Candidatus Berkelbacteria</taxon>
    </lineage>
</organism>
<evidence type="ECO:0000259" key="2">
    <source>
        <dbReference type="Pfam" id="PF20803"/>
    </source>
</evidence>
<dbReference type="PANTHER" id="PTHR30319">
    <property type="entry name" value="PHENYLACETIC ACID REGULATOR-RELATED TRANSCRIPTIONAL REPRESSOR"/>
    <property type="match status" value="1"/>
</dbReference>
<gene>
    <name evidence="3" type="ORF">US31_C0006G0056</name>
</gene>
<evidence type="ECO:0000313" key="4">
    <source>
        <dbReference type="Proteomes" id="UP000034508"/>
    </source>
</evidence>
<comment type="caution">
    <text evidence="3">The sequence shown here is derived from an EMBL/GenBank/DDBJ whole genome shotgun (WGS) entry which is preliminary data.</text>
</comment>
<dbReference type="InterPro" id="IPR048846">
    <property type="entry name" value="PaaX-like_central"/>
</dbReference>
<protein>
    <submittedName>
        <fullName evidence="3">Transcriptional regulator, PaaX family</fullName>
    </submittedName>
</protein>